<dbReference type="Gramene" id="AET3Gv20251500.15">
    <property type="protein sequence ID" value="AET3Gv20251500.15"/>
    <property type="gene ID" value="AET3Gv20251500"/>
</dbReference>
<dbReference type="Gramene" id="AET3Gv20251500.25">
    <property type="protein sequence ID" value="AET3Gv20251500.25"/>
    <property type="gene ID" value="AET3Gv20251500"/>
</dbReference>
<dbReference type="Gramene" id="AET3Gv20251500.18">
    <property type="protein sequence ID" value="AET3Gv20251500.18"/>
    <property type="gene ID" value="AET3Gv20251500"/>
</dbReference>
<reference evidence="1" key="4">
    <citation type="submission" date="2019-03" db="UniProtKB">
        <authorList>
            <consortium name="EnsemblPlants"/>
        </authorList>
    </citation>
    <scope>IDENTIFICATION</scope>
</reference>
<dbReference type="EnsemblPlants" id="AET3Gv20251500.15">
    <property type="protein sequence ID" value="AET3Gv20251500.15"/>
    <property type="gene ID" value="AET3Gv20251500"/>
</dbReference>
<protein>
    <submittedName>
        <fullName evidence="1">Uncharacterized protein</fullName>
    </submittedName>
</protein>
<dbReference type="Gramene" id="AET3Gv20251500.20">
    <property type="protein sequence ID" value="AET3Gv20251500.20"/>
    <property type="gene ID" value="AET3Gv20251500"/>
</dbReference>
<accession>A0A453E7S5</accession>
<dbReference type="EnsemblPlants" id="AET3Gv20251500.34">
    <property type="protein sequence ID" value="AET3Gv20251500.34"/>
    <property type="gene ID" value="AET3Gv20251500"/>
</dbReference>
<dbReference type="EnsemblPlants" id="AET3Gv20251500.21">
    <property type="protein sequence ID" value="AET3Gv20251500.21"/>
    <property type="gene ID" value="AET3Gv20251500"/>
</dbReference>
<name>A0A453E7S5_AEGTS</name>
<organism evidence="1 2">
    <name type="scientific">Aegilops tauschii subsp. strangulata</name>
    <name type="common">Goatgrass</name>
    <dbReference type="NCBI Taxonomy" id="200361"/>
    <lineage>
        <taxon>Eukaryota</taxon>
        <taxon>Viridiplantae</taxon>
        <taxon>Streptophyta</taxon>
        <taxon>Embryophyta</taxon>
        <taxon>Tracheophyta</taxon>
        <taxon>Spermatophyta</taxon>
        <taxon>Magnoliopsida</taxon>
        <taxon>Liliopsida</taxon>
        <taxon>Poales</taxon>
        <taxon>Poaceae</taxon>
        <taxon>BOP clade</taxon>
        <taxon>Pooideae</taxon>
        <taxon>Triticodae</taxon>
        <taxon>Triticeae</taxon>
        <taxon>Triticinae</taxon>
        <taxon>Aegilops</taxon>
    </lineage>
</organism>
<sequence>MRKQRGRLWDEERDAGGISPFLRSTSFLIGLVNKEGGGVGDGGMEKLSSAAAFVEGGVYACDHTCSICLKAFCDSDSSTVATSVLQMLQAASMICISSASLSGAREAPSVPCVGRQSTRRTL</sequence>
<dbReference type="EnsemblPlants" id="AET3Gv20251500.17">
    <property type="protein sequence ID" value="AET3Gv20251500.17"/>
    <property type="gene ID" value="AET3Gv20251500"/>
</dbReference>
<reference evidence="1" key="3">
    <citation type="journal article" date="2017" name="Nature">
        <title>Genome sequence of the progenitor of the wheat D genome Aegilops tauschii.</title>
        <authorList>
            <person name="Luo M.C."/>
            <person name="Gu Y.Q."/>
            <person name="Puiu D."/>
            <person name="Wang H."/>
            <person name="Twardziok S.O."/>
            <person name="Deal K.R."/>
            <person name="Huo N."/>
            <person name="Zhu T."/>
            <person name="Wang L."/>
            <person name="Wang Y."/>
            <person name="McGuire P.E."/>
            <person name="Liu S."/>
            <person name="Long H."/>
            <person name="Ramasamy R.K."/>
            <person name="Rodriguez J.C."/>
            <person name="Van S.L."/>
            <person name="Yuan L."/>
            <person name="Wang Z."/>
            <person name="Xia Z."/>
            <person name="Xiao L."/>
            <person name="Anderson O.D."/>
            <person name="Ouyang S."/>
            <person name="Liang Y."/>
            <person name="Zimin A.V."/>
            <person name="Pertea G."/>
            <person name="Qi P."/>
            <person name="Bennetzen J.L."/>
            <person name="Dai X."/>
            <person name="Dawson M.W."/>
            <person name="Muller H.G."/>
            <person name="Kugler K."/>
            <person name="Rivarola-Duarte L."/>
            <person name="Spannagl M."/>
            <person name="Mayer K.F.X."/>
            <person name="Lu F.H."/>
            <person name="Bevan M.W."/>
            <person name="Leroy P."/>
            <person name="Li P."/>
            <person name="You F.M."/>
            <person name="Sun Q."/>
            <person name="Liu Z."/>
            <person name="Lyons E."/>
            <person name="Wicker T."/>
            <person name="Salzberg S.L."/>
            <person name="Devos K.M."/>
            <person name="Dvorak J."/>
        </authorList>
    </citation>
    <scope>NUCLEOTIDE SEQUENCE [LARGE SCALE GENOMIC DNA]</scope>
    <source>
        <strain evidence="1">cv. AL8/78</strain>
    </source>
</reference>
<dbReference type="Gramene" id="AET3Gv20251500.34">
    <property type="protein sequence ID" value="AET3Gv20251500.34"/>
    <property type="gene ID" value="AET3Gv20251500"/>
</dbReference>
<evidence type="ECO:0000313" key="2">
    <source>
        <dbReference type="Proteomes" id="UP000015105"/>
    </source>
</evidence>
<reference evidence="2" key="2">
    <citation type="journal article" date="2017" name="Nat. Plants">
        <title>The Aegilops tauschii genome reveals multiple impacts of transposons.</title>
        <authorList>
            <person name="Zhao G."/>
            <person name="Zou C."/>
            <person name="Li K."/>
            <person name="Wang K."/>
            <person name="Li T."/>
            <person name="Gao L."/>
            <person name="Zhang X."/>
            <person name="Wang H."/>
            <person name="Yang Z."/>
            <person name="Liu X."/>
            <person name="Jiang W."/>
            <person name="Mao L."/>
            <person name="Kong X."/>
            <person name="Jiao Y."/>
            <person name="Jia J."/>
        </authorList>
    </citation>
    <scope>NUCLEOTIDE SEQUENCE [LARGE SCALE GENOMIC DNA]</scope>
    <source>
        <strain evidence="2">cv. AL8/78</strain>
    </source>
</reference>
<dbReference type="Gramene" id="AET3Gv20251500.21">
    <property type="protein sequence ID" value="AET3Gv20251500.21"/>
    <property type="gene ID" value="AET3Gv20251500"/>
</dbReference>
<dbReference type="AlphaFoldDB" id="A0A453E7S5"/>
<dbReference type="Proteomes" id="UP000015105">
    <property type="component" value="Chromosome 3D"/>
</dbReference>
<proteinExistence type="predicted"/>
<dbReference type="EnsemblPlants" id="AET3Gv20251500.18">
    <property type="protein sequence ID" value="AET3Gv20251500.18"/>
    <property type="gene ID" value="AET3Gv20251500"/>
</dbReference>
<reference evidence="2" key="1">
    <citation type="journal article" date="2014" name="Science">
        <title>Ancient hybridizations among the ancestral genomes of bread wheat.</title>
        <authorList>
            <consortium name="International Wheat Genome Sequencing Consortium,"/>
            <person name="Marcussen T."/>
            <person name="Sandve S.R."/>
            <person name="Heier L."/>
            <person name="Spannagl M."/>
            <person name="Pfeifer M."/>
            <person name="Jakobsen K.S."/>
            <person name="Wulff B.B."/>
            <person name="Steuernagel B."/>
            <person name="Mayer K.F."/>
            <person name="Olsen O.A."/>
        </authorList>
    </citation>
    <scope>NUCLEOTIDE SEQUENCE [LARGE SCALE GENOMIC DNA]</scope>
    <source>
        <strain evidence="2">cv. AL8/78</strain>
    </source>
</reference>
<evidence type="ECO:0000313" key="1">
    <source>
        <dbReference type="EnsemblPlants" id="AET3Gv20251500.25"/>
    </source>
</evidence>
<dbReference type="EnsemblPlants" id="AET3Gv20251500.25">
    <property type="protein sequence ID" value="AET3Gv20251500.25"/>
    <property type="gene ID" value="AET3Gv20251500"/>
</dbReference>
<keyword evidence="2" id="KW-1185">Reference proteome</keyword>
<dbReference type="Gramene" id="AET3Gv20251500.17">
    <property type="protein sequence ID" value="AET3Gv20251500.17"/>
    <property type="gene ID" value="AET3Gv20251500"/>
</dbReference>
<dbReference type="EnsemblPlants" id="AET3Gv20251500.20">
    <property type="protein sequence ID" value="AET3Gv20251500.20"/>
    <property type="gene ID" value="AET3Gv20251500"/>
</dbReference>
<reference evidence="1" key="5">
    <citation type="journal article" date="2021" name="G3 (Bethesda)">
        <title>Aegilops tauschii genome assembly Aet v5.0 features greater sequence contiguity and improved annotation.</title>
        <authorList>
            <person name="Wang L."/>
            <person name="Zhu T."/>
            <person name="Rodriguez J.C."/>
            <person name="Deal K.R."/>
            <person name="Dubcovsky J."/>
            <person name="McGuire P.E."/>
            <person name="Lux T."/>
            <person name="Spannagl M."/>
            <person name="Mayer K.F.X."/>
            <person name="Baldrich P."/>
            <person name="Meyers B.C."/>
            <person name="Huo N."/>
            <person name="Gu Y.Q."/>
            <person name="Zhou H."/>
            <person name="Devos K.M."/>
            <person name="Bennetzen J.L."/>
            <person name="Unver T."/>
            <person name="Budak H."/>
            <person name="Gulick P.J."/>
            <person name="Galiba G."/>
            <person name="Kalapos B."/>
            <person name="Nelson D.R."/>
            <person name="Li P."/>
            <person name="You F.M."/>
            <person name="Luo M.C."/>
            <person name="Dvorak J."/>
        </authorList>
    </citation>
    <scope>NUCLEOTIDE SEQUENCE [LARGE SCALE GENOMIC DNA]</scope>
    <source>
        <strain evidence="1">cv. AL8/78</strain>
    </source>
</reference>